<evidence type="ECO:0000313" key="3">
    <source>
        <dbReference type="Proteomes" id="UP000216107"/>
    </source>
</evidence>
<dbReference type="Proteomes" id="UP000216107">
    <property type="component" value="Unassembled WGS sequence"/>
</dbReference>
<reference evidence="2 3" key="2">
    <citation type="submission" date="2017-07" db="EMBL/GenBank/DDBJ databases">
        <title>Candidatus Dactylopiibacterium carminicum, a nitrogen-fixing symbiont of the cochineal insect Dactylopius coccus and Dactylopius opuntiae (Hemiptera: Coccoidea: Dactylopiidae).</title>
        <authorList>
            <person name="Vera A."/>
        </authorList>
    </citation>
    <scope>NUCLEOTIDE SEQUENCE [LARGE SCALE GENOMIC DNA]</scope>
    <source>
        <strain evidence="2 3">NFDCM</strain>
    </source>
</reference>
<dbReference type="RefSeq" id="WP_095525170.1">
    <property type="nucleotide sequence ID" value="NZ_MDUX01000042.1"/>
</dbReference>
<evidence type="ECO:0000313" key="2">
    <source>
        <dbReference type="EMBL" id="PAS92417.1"/>
    </source>
</evidence>
<reference evidence="1 4" key="1">
    <citation type="submission" date="2016-08" db="EMBL/GenBank/DDBJ databases">
        <title>Candidatus Dactylopiibacterium carminicum genome sequence.</title>
        <authorList>
            <person name="Ramirez-Puebla S.T."/>
            <person name="Ormeno-Orrillo E."/>
            <person name="Vera-Ponce De Leon A."/>
            <person name="Luis L."/>
            <person name="Sanchez-Flores A."/>
            <person name="Monica R."/>
            <person name="Martinez-Romero E."/>
        </authorList>
    </citation>
    <scope>NUCLEOTIDE SEQUENCE [LARGE SCALE GENOMIC DNA]</scope>
    <source>
        <strain evidence="1">END1</strain>
    </source>
</reference>
<dbReference type="AlphaFoldDB" id="A0A272EQM8"/>
<gene>
    <name evidence="1" type="ORF">BGI27_12285</name>
    <name evidence="2" type="ORF">CGU29_11840</name>
</gene>
<comment type="caution">
    <text evidence="2">The sequence shown here is derived from an EMBL/GenBank/DDBJ whole genome shotgun (WGS) entry which is preliminary data.</text>
</comment>
<accession>A0A272EQM8</accession>
<name>A0A272EQM8_9RHOO</name>
<dbReference type="EMBL" id="NMRN01000039">
    <property type="protein sequence ID" value="PAS92417.1"/>
    <property type="molecule type" value="Genomic_DNA"/>
</dbReference>
<sequence length="195" mass="19458">MTFAGGTAATNTTATISGSTVELATNKGKFESAKEGYAFAGQTISGDFTITATVANVTGSMTTSTSHQYRAGVMLGDTTDSAVAPVYAHSSFGVLSAGSYSYIYASRVAVSGSVSKGPAAASAIAVTPTDGSLVLRLNRTGLVVTLSYSTDKGSTFTSASPVTFAALPDSVSVGVFAATGGVATITFSNITITQP</sequence>
<organism evidence="2 3">
    <name type="scientific">Candidatus Dactylopiibacterium carminicum</name>
    <dbReference type="NCBI Taxonomy" id="857335"/>
    <lineage>
        <taxon>Bacteria</taxon>
        <taxon>Pseudomonadati</taxon>
        <taxon>Pseudomonadota</taxon>
        <taxon>Betaproteobacteria</taxon>
        <taxon>Rhodocyclales</taxon>
        <taxon>Rhodocyclaceae</taxon>
        <taxon>Candidatus Dactylopiibacterium</taxon>
    </lineage>
</organism>
<dbReference type="Proteomes" id="UP000623509">
    <property type="component" value="Unassembled WGS sequence"/>
</dbReference>
<dbReference type="EMBL" id="MDUX01000042">
    <property type="protein sequence ID" value="KAF7598651.1"/>
    <property type="molecule type" value="Genomic_DNA"/>
</dbReference>
<keyword evidence="4" id="KW-1185">Reference proteome</keyword>
<dbReference type="Gene3D" id="2.60.120.200">
    <property type="match status" value="1"/>
</dbReference>
<evidence type="ECO:0000313" key="1">
    <source>
        <dbReference type="EMBL" id="KAF7598651.1"/>
    </source>
</evidence>
<protein>
    <submittedName>
        <fullName evidence="2">Uncharacterized protein</fullName>
    </submittedName>
</protein>
<evidence type="ECO:0000313" key="4">
    <source>
        <dbReference type="Proteomes" id="UP000623509"/>
    </source>
</evidence>
<proteinExistence type="predicted"/>